<feature type="transmembrane region" description="Helical" evidence="1">
    <location>
        <begin position="21"/>
        <end position="39"/>
    </location>
</feature>
<dbReference type="PANTHER" id="PTHR32063">
    <property type="match status" value="1"/>
</dbReference>
<keyword evidence="1" id="KW-0812">Transmembrane</keyword>
<organism evidence="2 3">
    <name type="scientific">Methylophaga lonarensis MPL</name>
    <dbReference type="NCBI Taxonomy" id="1286106"/>
    <lineage>
        <taxon>Bacteria</taxon>
        <taxon>Pseudomonadati</taxon>
        <taxon>Pseudomonadota</taxon>
        <taxon>Gammaproteobacteria</taxon>
        <taxon>Thiotrichales</taxon>
        <taxon>Piscirickettsiaceae</taxon>
        <taxon>Methylophaga</taxon>
    </lineage>
</organism>
<dbReference type="Proteomes" id="UP000012019">
    <property type="component" value="Unassembled WGS sequence"/>
</dbReference>
<feature type="transmembrane region" description="Helical" evidence="1">
    <location>
        <begin position="366"/>
        <end position="386"/>
    </location>
</feature>
<keyword evidence="1" id="KW-1133">Transmembrane helix</keyword>
<dbReference type="Pfam" id="PF00873">
    <property type="entry name" value="ACR_tran"/>
    <property type="match status" value="1"/>
</dbReference>
<keyword evidence="1" id="KW-0472">Membrane</keyword>
<dbReference type="InterPro" id="IPR001036">
    <property type="entry name" value="Acrflvin-R"/>
</dbReference>
<feature type="transmembrane region" description="Helical" evidence="1">
    <location>
        <begin position="392"/>
        <end position="413"/>
    </location>
</feature>
<dbReference type="Gene3D" id="1.20.1640.10">
    <property type="entry name" value="Multidrug efflux transporter AcrB transmembrane domain"/>
    <property type="match status" value="2"/>
</dbReference>
<dbReference type="OrthoDB" id="5613295at2"/>
<evidence type="ECO:0000313" key="3">
    <source>
        <dbReference type="Proteomes" id="UP000012019"/>
    </source>
</evidence>
<feature type="transmembrane region" description="Helical" evidence="1">
    <location>
        <begin position="340"/>
        <end position="359"/>
    </location>
</feature>
<dbReference type="Gene3D" id="3.30.70.1320">
    <property type="entry name" value="Multidrug efflux transporter AcrB pore domain like"/>
    <property type="match status" value="1"/>
</dbReference>
<dbReference type="PANTHER" id="PTHR32063:SF0">
    <property type="entry name" value="SWARMING MOTILITY PROTEIN SWRC"/>
    <property type="match status" value="1"/>
</dbReference>
<dbReference type="Gene3D" id="3.30.70.1440">
    <property type="entry name" value="Multidrug efflux transporter AcrB pore domain"/>
    <property type="match status" value="1"/>
</dbReference>
<dbReference type="AlphaFoldDB" id="M7PK17"/>
<evidence type="ECO:0000313" key="2">
    <source>
        <dbReference type="EMBL" id="EMR14230.1"/>
    </source>
</evidence>
<sequence>MNIKGGGLAAWSIKHPIGVSMIAASVIVLGLAVLSRLAIDLLPQIIYPDIRIRILEPGVPATVMEDRVTRLIEEQLAITEGAINVKSATDLGLVEIDIDFGYDKDIDIALRDASTRLDRARSQLPSSISLLEIFKRDPSQIPVTEFVVSSDLMSIVDLRTWTDDVLSKWFINLPGVAAAEIGGGVEREIQVIPDQQRLAALGLSYRDIVQAIDGANEDIAIGRLQMPGSEITGRIAGRLSTVEAIRQLPVSRTDNNIILLQEVAKVVDSSEDERVLIRADGVSGIKMAIQKQPEANTTAVVQSVMQQLDWLISQNVIPQGIEVTAVTDQSIYIKQSLQNAASAALGGAVLAMLVVYLFLGNLRRTLIIGSAIPIAMMFTFILLGAGGLTLNIMTLGGLALGVGLLVDNTIVMLENIYRHQCQHEKPLEAGTHAAAEVNGPIVASTSTNLAAILPFLFIGGLTGLLFSELIFTISSAIFASMVIALTLVPAYAAKVTEIGSNPIRRGVDAVVELLQRGYGKLIRLLLKIKLLVIALFITGFAVMLPVFTSGNQILLPNIDDGRVEMRMTSDAGVSVEEMDANVQRIEQIIAAKSETDTIFTLVGGTVFGRSQREEPSRAQMTVQLVPLSQRDVRTPEWIRELRKEINDLQIPGLRVFVFQRGIRGLRTHSGDEDISLRLQGEDLLVMKQIADEIADKMRQIPLLENVEHSAEDERFELSINLNRIRAESLGLSMSDLAEAAQIALQGRVISDFQQGNRTYNIRLRLPQEEINSPQALQSVILFPAGNDGMPVYLGDVAEIELLATPSRIRRENQMRIVELSAALAAEATLGEALIQLDECVSHWICQQAIHSTMAVSARHWNNNKDRTCCCSVWRYFWCWW</sequence>
<dbReference type="Gene3D" id="3.30.2090.10">
    <property type="entry name" value="Multidrug efflux transporter AcrB TolC docking domain, DN and DC subdomains"/>
    <property type="match status" value="2"/>
</dbReference>
<dbReference type="GO" id="GO:0005886">
    <property type="term" value="C:plasma membrane"/>
    <property type="evidence" value="ECO:0007669"/>
    <property type="project" value="TreeGrafter"/>
</dbReference>
<dbReference type="EMBL" id="APHR01000004">
    <property type="protein sequence ID" value="EMR14230.1"/>
    <property type="molecule type" value="Genomic_DNA"/>
</dbReference>
<keyword evidence="3" id="KW-1185">Reference proteome</keyword>
<name>M7PK17_9GAMM</name>
<dbReference type="GO" id="GO:0042910">
    <property type="term" value="F:xenobiotic transmembrane transporter activity"/>
    <property type="evidence" value="ECO:0007669"/>
    <property type="project" value="TreeGrafter"/>
</dbReference>
<dbReference type="SUPFAM" id="SSF82714">
    <property type="entry name" value="Multidrug efflux transporter AcrB TolC docking domain, DN and DC subdomains"/>
    <property type="match status" value="2"/>
</dbReference>
<feature type="transmembrane region" description="Helical" evidence="1">
    <location>
        <begin position="473"/>
        <end position="493"/>
    </location>
</feature>
<reference evidence="2 3" key="1">
    <citation type="journal article" date="2013" name="Genome Announc.">
        <title>Draft Genome Sequence of Methylophaga lonarensis MPLT, a Haloalkaliphilic (Non-Methane-Utilizing) Methylotroph.</title>
        <authorList>
            <person name="Shetty S.A."/>
            <person name="Marathe N.P."/>
            <person name="Munot H."/>
            <person name="Antony C.P."/>
            <person name="Dhotre D.P."/>
            <person name="Murrell J.C."/>
            <person name="Shouche Y.S."/>
        </authorList>
    </citation>
    <scope>NUCLEOTIDE SEQUENCE [LARGE SCALE GENOMIC DNA]</scope>
    <source>
        <strain evidence="2 3">MPL</strain>
    </source>
</reference>
<gene>
    <name evidence="2" type="ORF">MPL1_00842</name>
</gene>
<proteinExistence type="predicted"/>
<dbReference type="PRINTS" id="PR00702">
    <property type="entry name" value="ACRIFLAVINRP"/>
</dbReference>
<dbReference type="InterPro" id="IPR027463">
    <property type="entry name" value="AcrB_DN_DC_subdom"/>
</dbReference>
<evidence type="ECO:0000256" key="1">
    <source>
        <dbReference type="SAM" id="Phobius"/>
    </source>
</evidence>
<protein>
    <submittedName>
        <fullName evidence="2">Cation efflux system protein CzcA</fullName>
    </submittedName>
</protein>
<dbReference type="SUPFAM" id="SSF82866">
    <property type="entry name" value="Multidrug efflux transporter AcrB transmembrane domain"/>
    <property type="match status" value="1"/>
</dbReference>
<feature type="transmembrane region" description="Helical" evidence="1">
    <location>
        <begin position="524"/>
        <end position="547"/>
    </location>
</feature>
<dbReference type="Gene3D" id="3.30.70.1430">
    <property type="entry name" value="Multidrug efflux transporter AcrB pore domain"/>
    <property type="match status" value="2"/>
</dbReference>
<comment type="caution">
    <text evidence="2">The sequence shown here is derived from an EMBL/GenBank/DDBJ whole genome shotgun (WGS) entry which is preliminary data.</text>
</comment>
<dbReference type="RefSeq" id="WP_009725236.1">
    <property type="nucleotide sequence ID" value="NZ_APHR01000004.1"/>
</dbReference>
<accession>M7PK17</accession>
<dbReference type="STRING" id="1286106.MPL1_00842"/>
<dbReference type="PATRIC" id="fig|1286106.3.peg.168"/>
<dbReference type="eggNOG" id="COG0841">
    <property type="taxonomic scope" value="Bacteria"/>
</dbReference>
<dbReference type="SUPFAM" id="SSF82693">
    <property type="entry name" value="Multidrug efflux transporter AcrB pore domain, PN1, PN2, PC1 and PC2 subdomains"/>
    <property type="match status" value="4"/>
</dbReference>